<keyword evidence="8 9" id="KW-0464">Manganese</keyword>
<keyword evidence="4 9" id="KW-0812">Transmembrane</keyword>
<evidence type="ECO:0000313" key="11">
    <source>
        <dbReference type="Proteomes" id="UP000186469"/>
    </source>
</evidence>
<dbReference type="Proteomes" id="UP000186469">
    <property type="component" value="Unassembled WGS sequence"/>
</dbReference>
<keyword evidence="6 9" id="KW-0406">Ion transport</keyword>
<dbReference type="GO" id="GO:0005384">
    <property type="term" value="F:manganese ion transmembrane transporter activity"/>
    <property type="evidence" value="ECO:0007669"/>
    <property type="project" value="UniProtKB-UniRule"/>
</dbReference>
<dbReference type="OrthoDB" id="9811590at2"/>
<reference evidence="10 11" key="1">
    <citation type="submission" date="2016-12" db="EMBL/GenBank/DDBJ databases">
        <authorList>
            <person name="Song W.-J."/>
            <person name="Kurnit D.M."/>
        </authorList>
    </citation>
    <scope>NUCLEOTIDE SEQUENCE [LARGE SCALE GENOMIC DNA]</scope>
    <source>
        <strain evidence="10 11">DSM 11393</strain>
    </source>
</reference>
<keyword evidence="1 9" id="KW-0813">Transport</keyword>
<dbReference type="Pfam" id="PF02659">
    <property type="entry name" value="Mntp"/>
    <property type="match status" value="1"/>
</dbReference>
<evidence type="ECO:0000256" key="5">
    <source>
        <dbReference type="ARBA" id="ARBA00022989"/>
    </source>
</evidence>
<dbReference type="PANTHER" id="PTHR35529:SF1">
    <property type="entry name" value="MANGANESE EFFLUX PUMP MNTP-RELATED"/>
    <property type="match status" value="1"/>
</dbReference>
<name>A0A1M7SMK6_9BACT</name>
<dbReference type="AlphaFoldDB" id="A0A1M7SMK6"/>
<evidence type="ECO:0000256" key="7">
    <source>
        <dbReference type="ARBA" id="ARBA00023136"/>
    </source>
</evidence>
<evidence type="ECO:0000256" key="3">
    <source>
        <dbReference type="ARBA" id="ARBA00022519"/>
    </source>
</evidence>
<feature type="transmembrane region" description="Helical" evidence="9">
    <location>
        <begin position="6"/>
        <end position="28"/>
    </location>
</feature>
<evidence type="ECO:0000256" key="1">
    <source>
        <dbReference type="ARBA" id="ARBA00022448"/>
    </source>
</evidence>
<keyword evidence="2 9" id="KW-1003">Cell membrane</keyword>
<gene>
    <name evidence="9" type="primary">mntP</name>
    <name evidence="10" type="ORF">SAMN02745728_01037</name>
</gene>
<dbReference type="InterPro" id="IPR003810">
    <property type="entry name" value="Mntp/YtaF"/>
</dbReference>
<comment type="subcellular location">
    <subcellularLocation>
        <location evidence="9">Cell membrane</location>
        <topology evidence="9">Multi-pass membrane protein</topology>
    </subcellularLocation>
</comment>
<feature type="transmembrane region" description="Helical" evidence="9">
    <location>
        <begin position="166"/>
        <end position="184"/>
    </location>
</feature>
<dbReference type="PANTHER" id="PTHR35529">
    <property type="entry name" value="MANGANESE EFFLUX PUMP MNTP-RELATED"/>
    <property type="match status" value="1"/>
</dbReference>
<accession>A0A1M7SMK6</accession>
<dbReference type="InterPro" id="IPR022929">
    <property type="entry name" value="Put_MntP"/>
</dbReference>
<feature type="transmembrane region" description="Helical" evidence="9">
    <location>
        <begin position="70"/>
        <end position="86"/>
    </location>
</feature>
<sequence length="185" mass="19898">MSIIEIITIAIALALDAFAVAIATGIQLKCVNANQTIRMSLFFGGFQAVMPIIGWFVGVRIHHLIESFDHWIAFSLLTFVGVKMIYEALKKDDETECTLDNTCGSRLVMLSIATSIDALAVGLSLAVIGVDIWFPSFIIGVVCLLFTALGLHLGKIIGNFESIGKKAEVVGGLVLIGIGIKIFIE</sequence>
<evidence type="ECO:0000256" key="6">
    <source>
        <dbReference type="ARBA" id="ARBA00023065"/>
    </source>
</evidence>
<evidence type="ECO:0000256" key="8">
    <source>
        <dbReference type="ARBA" id="ARBA00023211"/>
    </source>
</evidence>
<evidence type="ECO:0000256" key="2">
    <source>
        <dbReference type="ARBA" id="ARBA00022475"/>
    </source>
</evidence>
<protein>
    <recommendedName>
        <fullName evidence="9">Putative manganese efflux pump MntP</fullName>
    </recommendedName>
</protein>
<dbReference type="GO" id="GO:0005886">
    <property type="term" value="C:plasma membrane"/>
    <property type="evidence" value="ECO:0007669"/>
    <property type="project" value="UniProtKB-SubCell"/>
</dbReference>
<feature type="transmembrane region" description="Helical" evidence="9">
    <location>
        <begin position="40"/>
        <end position="58"/>
    </location>
</feature>
<dbReference type="EMBL" id="FRDI01000004">
    <property type="protein sequence ID" value="SHN59664.1"/>
    <property type="molecule type" value="Genomic_DNA"/>
</dbReference>
<proteinExistence type="inferred from homology"/>
<dbReference type="HAMAP" id="MF_01521">
    <property type="entry name" value="MntP_pump"/>
    <property type="match status" value="1"/>
</dbReference>
<dbReference type="RefSeq" id="WP_072696962.1">
    <property type="nucleotide sequence ID" value="NZ_FRDI01000004.1"/>
</dbReference>
<keyword evidence="7 9" id="KW-0472">Membrane</keyword>
<feature type="transmembrane region" description="Helical" evidence="9">
    <location>
        <begin position="132"/>
        <end position="154"/>
    </location>
</feature>
<evidence type="ECO:0000256" key="9">
    <source>
        <dbReference type="HAMAP-Rule" id="MF_01521"/>
    </source>
</evidence>
<keyword evidence="5 9" id="KW-1133">Transmembrane helix</keyword>
<comment type="similarity">
    <text evidence="9">Belongs to the MntP (TC 9.B.29) family.</text>
</comment>
<keyword evidence="11" id="KW-1185">Reference proteome</keyword>
<keyword evidence="3" id="KW-0997">Cell inner membrane</keyword>
<evidence type="ECO:0000256" key="4">
    <source>
        <dbReference type="ARBA" id="ARBA00022692"/>
    </source>
</evidence>
<organism evidence="10 11">
    <name type="scientific">Desulfovibrio litoralis DSM 11393</name>
    <dbReference type="NCBI Taxonomy" id="1121455"/>
    <lineage>
        <taxon>Bacteria</taxon>
        <taxon>Pseudomonadati</taxon>
        <taxon>Thermodesulfobacteriota</taxon>
        <taxon>Desulfovibrionia</taxon>
        <taxon>Desulfovibrionales</taxon>
        <taxon>Desulfovibrionaceae</taxon>
        <taxon>Desulfovibrio</taxon>
    </lineage>
</organism>
<feature type="transmembrane region" description="Helical" evidence="9">
    <location>
        <begin position="107"/>
        <end position="126"/>
    </location>
</feature>
<comment type="function">
    <text evidence="9">Probably functions as a manganese efflux pump.</text>
</comment>
<evidence type="ECO:0000313" key="10">
    <source>
        <dbReference type="EMBL" id="SHN59664.1"/>
    </source>
</evidence>
<dbReference type="STRING" id="1121455.SAMN02745728_01037"/>